<organism evidence="3 4">
    <name type="scientific">Passalora fulva</name>
    <name type="common">Tomato leaf mold</name>
    <name type="synonym">Cladosporium fulvum</name>
    <dbReference type="NCBI Taxonomy" id="5499"/>
    <lineage>
        <taxon>Eukaryota</taxon>
        <taxon>Fungi</taxon>
        <taxon>Dikarya</taxon>
        <taxon>Ascomycota</taxon>
        <taxon>Pezizomycotina</taxon>
        <taxon>Dothideomycetes</taxon>
        <taxon>Dothideomycetidae</taxon>
        <taxon>Mycosphaerellales</taxon>
        <taxon>Mycosphaerellaceae</taxon>
        <taxon>Fulvia</taxon>
    </lineage>
</organism>
<proteinExistence type="predicted"/>
<protein>
    <submittedName>
        <fullName evidence="3">Uncharacterized protein</fullName>
    </submittedName>
</protein>
<evidence type="ECO:0000313" key="4">
    <source>
        <dbReference type="Proteomes" id="UP000756132"/>
    </source>
</evidence>
<keyword evidence="2" id="KW-1133">Transmembrane helix</keyword>
<evidence type="ECO:0000256" key="1">
    <source>
        <dbReference type="SAM" id="MobiDB-lite"/>
    </source>
</evidence>
<name>A0A9Q8P7T1_PASFU</name>
<feature type="region of interest" description="Disordered" evidence="1">
    <location>
        <begin position="1"/>
        <end position="106"/>
    </location>
</feature>
<evidence type="ECO:0000313" key="3">
    <source>
        <dbReference type="EMBL" id="UJO16202.1"/>
    </source>
</evidence>
<feature type="compositionally biased region" description="Low complexity" evidence="1">
    <location>
        <begin position="53"/>
        <end position="73"/>
    </location>
</feature>
<keyword evidence="2" id="KW-0812">Transmembrane</keyword>
<feature type="compositionally biased region" description="Pro residues" evidence="1">
    <location>
        <begin position="74"/>
        <end position="84"/>
    </location>
</feature>
<dbReference type="GeneID" id="71984009"/>
<reference evidence="3" key="2">
    <citation type="journal article" date="2022" name="Microb. Genom.">
        <title>A chromosome-scale genome assembly of the tomato pathogen Cladosporium fulvum reveals a compartmentalized genome architecture and the presence of a dispensable chromosome.</title>
        <authorList>
            <person name="Zaccaron A.Z."/>
            <person name="Chen L.H."/>
            <person name="Samaras A."/>
            <person name="Stergiopoulos I."/>
        </authorList>
    </citation>
    <scope>NUCLEOTIDE SEQUENCE</scope>
    <source>
        <strain evidence="3">Race5_Kim</strain>
    </source>
</reference>
<feature type="compositionally biased region" description="Basic residues" evidence="1">
    <location>
        <begin position="95"/>
        <end position="104"/>
    </location>
</feature>
<feature type="compositionally biased region" description="Basic and acidic residues" evidence="1">
    <location>
        <begin position="8"/>
        <end position="22"/>
    </location>
</feature>
<evidence type="ECO:0000256" key="2">
    <source>
        <dbReference type="SAM" id="Phobius"/>
    </source>
</evidence>
<dbReference type="RefSeq" id="XP_047760568.1">
    <property type="nucleotide sequence ID" value="XM_047903279.1"/>
</dbReference>
<dbReference type="AlphaFoldDB" id="A0A9Q8P7T1"/>
<feature type="compositionally biased region" description="Polar residues" evidence="1">
    <location>
        <begin position="25"/>
        <end position="52"/>
    </location>
</feature>
<feature type="transmembrane region" description="Helical" evidence="2">
    <location>
        <begin position="114"/>
        <end position="136"/>
    </location>
</feature>
<dbReference type="KEGG" id="ffu:CLAFUR5_04131"/>
<reference evidence="3" key="1">
    <citation type="submission" date="2021-12" db="EMBL/GenBank/DDBJ databases">
        <authorList>
            <person name="Zaccaron A."/>
            <person name="Stergiopoulos I."/>
        </authorList>
    </citation>
    <scope>NUCLEOTIDE SEQUENCE</scope>
    <source>
        <strain evidence="3">Race5_Kim</strain>
    </source>
</reference>
<accession>A0A9Q8P7T1</accession>
<dbReference type="Proteomes" id="UP000756132">
    <property type="component" value="Chromosome 4"/>
</dbReference>
<sequence length="150" mass="15944">MSTAPAPAEEHELQEIRNHDAPSDEITTARSAASQVEVTTTSARTPSPTLSGETAVANEPEAAPAPASSSGWAPLPPHAMPPPTHQTRTDTPRAARPRPTRRSWHAPMTRREKWVLATIVAVPAAVLIGTMVYVAGKALRTEKGDWGEGC</sequence>
<keyword evidence="4" id="KW-1185">Reference proteome</keyword>
<gene>
    <name evidence="3" type="ORF">CLAFUR5_04131</name>
</gene>
<keyword evidence="2" id="KW-0472">Membrane</keyword>
<dbReference type="EMBL" id="CP090166">
    <property type="protein sequence ID" value="UJO16202.1"/>
    <property type="molecule type" value="Genomic_DNA"/>
</dbReference>